<sequence length="217" mass="24187">MLSFKTAAEFCEINCRSIVKTIALLPTRPPLLLRSDSTTFGMADNLHKAIRSMSLDDDDPITFPDEPQFRGLPGFRLLFPQLPPEESRMAIQYVSHANETKRKARILRVQQAIEVDKDNPPASLTKFSHELNKEKGHVFDYGRTVSDQDIEVVKRPTPTLSAPVFGRLSFPTEVSSGESSGAPSRHKNPMVFSMGASGSCFTGMPKSKKKERRRPPA</sequence>
<accession>A0A3P6F8J5</accession>
<reference evidence="2" key="1">
    <citation type="submission" date="2018-11" db="EMBL/GenBank/DDBJ databases">
        <authorList>
            <consortium name="Genoscope - CEA"/>
            <person name="William W."/>
        </authorList>
    </citation>
    <scope>NUCLEOTIDE SEQUENCE</scope>
</reference>
<dbReference type="AlphaFoldDB" id="A0A3P6F8J5"/>
<evidence type="ECO:0000256" key="1">
    <source>
        <dbReference type="SAM" id="MobiDB-lite"/>
    </source>
</evidence>
<feature type="region of interest" description="Disordered" evidence="1">
    <location>
        <begin position="173"/>
        <end position="217"/>
    </location>
</feature>
<gene>
    <name evidence="2" type="ORF">BOLC5T33403H</name>
</gene>
<dbReference type="EMBL" id="LR031877">
    <property type="protein sequence ID" value="VDD45856.1"/>
    <property type="molecule type" value="Genomic_DNA"/>
</dbReference>
<proteinExistence type="predicted"/>
<organism evidence="2">
    <name type="scientific">Brassica oleracea</name>
    <name type="common">Wild cabbage</name>
    <dbReference type="NCBI Taxonomy" id="3712"/>
    <lineage>
        <taxon>Eukaryota</taxon>
        <taxon>Viridiplantae</taxon>
        <taxon>Streptophyta</taxon>
        <taxon>Embryophyta</taxon>
        <taxon>Tracheophyta</taxon>
        <taxon>Spermatophyta</taxon>
        <taxon>Magnoliopsida</taxon>
        <taxon>eudicotyledons</taxon>
        <taxon>Gunneridae</taxon>
        <taxon>Pentapetalae</taxon>
        <taxon>rosids</taxon>
        <taxon>malvids</taxon>
        <taxon>Brassicales</taxon>
        <taxon>Brassicaceae</taxon>
        <taxon>Brassiceae</taxon>
        <taxon>Brassica</taxon>
    </lineage>
</organism>
<feature type="compositionally biased region" description="Polar residues" evidence="1">
    <location>
        <begin position="173"/>
        <end position="182"/>
    </location>
</feature>
<name>A0A3P6F8J5_BRAOL</name>
<protein>
    <submittedName>
        <fullName evidence="2">Uncharacterized protein</fullName>
    </submittedName>
</protein>
<evidence type="ECO:0000313" key="2">
    <source>
        <dbReference type="EMBL" id="VDD45856.1"/>
    </source>
</evidence>
<feature type="compositionally biased region" description="Basic residues" evidence="1">
    <location>
        <begin position="206"/>
        <end position="217"/>
    </location>
</feature>